<dbReference type="EMBL" id="UYRX01000884">
    <property type="protein sequence ID" value="VDK86886.1"/>
    <property type="molecule type" value="Genomic_DNA"/>
</dbReference>
<proteinExistence type="predicted"/>
<keyword evidence="2 5" id="KW-0812">Transmembrane</keyword>
<evidence type="ECO:0000256" key="1">
    <source>
        <dbReference type="ARBA" id="ARBA00004141"/>
    </source>
</evidence>
<dbReference type="OMA" id="FWIIIGF"/>
<sequence>MGESGVCTVFINGILTILTFIYLAAGLAVVGLSLWLRFDPTFEETMRNNLLRINNSNAEVDELKNQIRFGLTISFWVICGCAILATLIGLIGVCGAIFSNRLMLTLNVIASVILIVVELSVLLFIILHKSSIKKATIQYVNLADEMDDLLDDMNAIRAMHKCCSTRDYNSSMCMAVDQLACTTATWNHLEWNLSVAGYSTAVIIIEQILTVLLCIAKIASND</sequence>
<organism evidence="6 7">
    <name type="scientific">Litomosoides sigmodontis</name>
    <name type="common">Filarial nematode worm</name>
    <dbReference type="NCBI Taxonomy" id="42156"/>
    <lineage>
        <taxon>Eukaryota</taxon>
        <taxon>Metazoa</taxon>
        <taxon>Ecdysozoa</taxon>
        <taxon>Nematoda</taxon>
        <taxon>Chromadorea</taxon>
        <taxon>Rhabditida</taxon>
        <taxon>Spirurina</taxon>
        <taxon>Spiruromorpha</taxon>
        <taxon>Filarioidea</taxon>
        <taxon>Onchocercidae</taxon>
        <taxon>Litomosoides</taxon>
    </lineage>
</organism>
<feature type="transmembrane region" description="Helical" evidence="5">
    <location>
        <begin position="14"/>
        <end position="36"/>
    </location>
</feature>
<feature type="transmembrane region" description="Helical" evidence="5">
    <location>
        <begin position="73"/>
        <end position="98"/>
    </location>
</feature>
<keyword evidence="4 5" id="KW-0472">Membrane</keyword>
<evidence type="ECO:0000313" key="6">
    <source>
        <dbReference type="EMBL" id="VDK86886.1"/>
    </source>
</evidence>
<dbReference type="GO" id="GO:0016020">
    <property type="term" value="C:membrane"/>
    <property type="evidence" value="ECO:0007669"/>
    <property type="project" value="UniProtKB-SubCell"/>
</dbReference>
<accession>A0A3P6TFF5</accession>
<dbReference type="STRING" id="42156.A0A3P6TFF5"/>
<evidence type="ECO:0000313" key="7">
    <source>
        <dbReference type="Proteomes" id="UP000277928"/>
    </source>
</evidence>
<protein>
    <recommendedName>
        <fullName evidence="8">Tetraspanin</fullName>
    </recommendedName>
</protein>
<dbReference type="AlphaFoldDB" id="A0A3P6TFF5"/>
<gene>
    <name evidence="6" type="ORF">NLS_LOCUS7863</name>
</gene>
<feature type="transmembrane region" description="Helical" evidence="5">
    <location>
        <begin position="104"/>
        <end position="127"/>
    </location>
</feature>
<dbReference type="Pfam" id="PF00335">
    <property type="entry name" value="Tetraspanin"/>
    <property type="match status" value="1"/>
</dbReference>
<evidence type="ECO:0000256" key="3">
    <source>
        <dbReference type="ARBA" id="ARBA00022989"/>
    </source>
</evidence>
<keyword evidence="3 5" id="KW-1133">Transmembrane helix</keyword>
<evidence type="ECO:0000256" key="4">
    <source>
        <dbReference type="ARBA" id="ARBA00023136"/>
    </source>
</evidence>
<dbReference type="InterPro" id="IPR018499">
    <property type="entry name" value="Tetraspanin/Peripherin"/>
</dbReference>
<reference evidence="6 7" key="1">
    <citation type="submission" date="2018-08" db="EMBL/GenBank/DDBJ databases">
        <authorList>
            <person name="Laetsch R D."/>
            <person name="Stevens L."/>
            <person name="Kumar S."/>
            <person name="Blaxter L. M."/>
        </authorList>
    </citation>
    <scope>NUCLEOTIDE SEQUENCE [LARGE SCALE GENOMIC DNA]</scope>
</reference>
<evidence type="ECO:0000256" key="2">
    <source>
        <dbReference type="ARBA" id="ARBA00022692"/>
    </source>
</evidence>
<evidence type="ECO:0000256" key="5">
    <source>
        <dbReference type="SAM" id="Phobius"/>
    </source>
</evidence>
<comment type="subcellular location">
    <subcellularLocation>
        <location evidence="1">Membrane</location>
        <topology evidence="1">Multi-pass membrane protein</topology>
    </subcellularLocation>
</comment>
<keyword evidence="7" id="KW-1185">Reference proteome</keyword>
<name>A0A3P6TFF5_LITSI</name>
<evidence type="ECO:0008006" key="8">
    <source>
        <dbReference type="Google" id="ProtNLM"/>
    </source>
</evidence>
<dbReference type="Proteomes" id="UP000277928">
    <property type="component" value="Unassembled WGS sequence"/>
</dbReference>
<dbReference type="OrthoDB" id="5870230at2759"/>